<accession>A0A1H6PBM8</accession>
<reference evidence="6 7" key="1">
    <citation type="submission" date="2016-10" db="EMBL/GenBank/DDBJ databases">
        <authorList>
            <person name="de Groot N.N."/>
        </authorList>
    </citation>
    <scope>NUCLEOTIDE SEQUENCE [LARGE SCALE GENOMIC DNA]</scope>
    <source>
        <strain evidence="6 7">LMG 2158</strain>
    </source>
</reference>
<sequence>MLMLTRNVGQNIVIGGNIRVGVASVTGNQVRLGIEAPKGVVIDREEIHQRRVAESLPAPALADPVDLFIKLNPSGLPEEHLVKGRGSFVDACTRAHYDVFLAGFKAAQGGRHAGA</sequence>
<comment type="subcellular location">
    <subcellularLocation>
        <location evidence="5">Cytoplasm</location>
    </subcellularLocation>
</comment>
<dbReference type="SUPFAM" id="SSF117130">
    <property type="entry name" value="CsrA-like"/>
    <property type="match status" value="1"/>
</dbReference>
<evidence type="ECO:0000256" key="5">
    <source>
        <dbReference type="HAMAP-Rule" id="MF_00167"/>
    </source>
</evidence>
<dbReference type="GO" id="GO:0006109">
    <property type="term" value="P:regulation of carbohydrate metabolic process"/>
    <property type="evidence" value="ECO:0007669"/>
    <property type="project" value="UniProtKB-UniRule"/>
</dbReference>
<dbReference type="AlphaFoldDB" id="A0A1H6PBM8"/>
<dbReference type="EMBL" id="LT629972">
    <property type="protein sequence ID" value="SEI23663.1"/>
    <property type="molecule type" value="Genomic_DNA"/>
</dbReference>
<evidence type="ECO:0000256" key="2">
    <source>
        <dbReference type="ARBA" id="ARBA00022845"/>
    </source>
</evidence>
<dbReference type="GO" id="GO:0045947">
    <property type="term" value="P:negative regulation of translational initiation"/>
    <property type="evidence" value="ECO:0007669"/>
    <property type="project" value="UniProtKB-UniRule"/>
</dbReference>
<proteinExistence type="inferred from homology"/>
<evidence type="ECO:0000256" key="3">
    <source>
        <dbReference type="ARBA" id="ARBA00022884"/>
    </source>
</evidence>
<keyword evidence="5" id="KW-0678">Repressor</keyword>
<evidence type="ECO:0000256" key="1">
    <source>
        <dbReference type="ARBA" id="ARBA00022490"/>
    </source>
</evidence>
<comment type="subunit">
    <text evidence="5">Homodimer; the beta-strands of each monomer intercalate to form a hydrophobic core, while the alpha-helices form wings that extend away from the core.</text>
</comment>
<dbReference type="HAMAP" id="MF_00167">
    <property type="entry name" value="CsrA"/>
    <property type="match status" value="1"/>
</dbReference>
<keyword evidence="3 5" id="KW-0694">RNA-binding</keyword>
<dbReference type="GO" id="GO:0006402">
    <property type="term" value="P:mRNA catabolic process"/>
    <property type="evidence" value="ECO:0007669"/>
    <property type="project" value="InterPro"/>
</dbReference>
<gene>
    <name evidence="5" type="primary">csrA</name>
    <name evidence="6" type="ORF">SAMN05216581_5257</name>
</gene>
<dbReference type="InterPro" id="IPR036107">
    <property type="entry name" value="CsrA_sf"/>
</dbReference>
<dbReference type="GO" id="GO:0048027">
    <property type="term" value="F:mRNA 5'-UTR binding"/>
    <property type="evidence" value="ECO:0007669"/>
    <property type="project" value="UniProtKB-UniRule"/>
</dbReference>
<dbReference type="Proteomes" id="UP000182272">
    <property type="component" value="Chromosome I"/>
</dbReference>
<comment type="similarity">
    <text evidence="5">Belongs to the CsrA/RsmA family.</text>
</comment>
<dbReference type="GO" id="GO:0045948">
    <property type="term" value="P:positive regulation of translational initiation"/>
    <property type="evidence" value="ECO:0007669"/>
    <property type="project" value="UniProtKB-UniRule"/>
</dbReference>
<dbReference type="RefSeq" id="WP_019360546.1">
    <property type="nucleotide sequence ID" value="NZ_LT629972.1"/>
</dbReference>
<dbReference type="GO" id="GO:0005829">
    <property type="term" value="C:cytosol"/>
    <property type="evidence" value="ECO:0007669"/>
    <property type="project" value="TreeGrafter"/>
</dbReference>
<keyword evidence="2 5" id="KW-0810">Translation regulation</keyword>
<keyword evidence="4 5" id="KW-0010">Activator</keyword>
<organism evidence="6 7">
    <name type="scientific">Pseudomonas asplenii</name>
    <dbReference type="NCBI Taxonomy" id="53407"/>
    <lineage>
        <taxon>Bacteria</taxon>
        <taxon>Pseudomonadati</taxon>
        <taxon>Pseudomonadota</taxon>
        <taxon>Gammaproteobacteria</taxon>
        <taxon>Pseudomonadales</taxon>
        <taxon>Pseudomonadaceae</taxon>
        <taxon>Pseudomonas</taxon>
    </lineage>
</organism>
<dbReference type="PANTHER" id="PTHR34984:SF1">
    <property type="entry name" value="CARBON STORAGE REGULATOR"/>
    <property type="match status" value="1"/>
</dbReference>
<dbReference type="OrthoDB" id="9809061at2"/>
<dbReference type="Pfam" id="PF02599">
    <property type="entry name" value="CsrA"/>
    <property type="match status" value="1"/>
</dbReference>
<evidence type="ECO:0000313" key="7">
    <source>
        <dbReference type="Proteomes" id="UP000182272"/>
    </source>
</evidence>
<protein>
    <recommendedName>
        <fullName evidence="5">Translational regulator CsrA</fullName>
    </recommendedName>
    <alternativeName>
        <fullName evidence="5">Carbon storage regulator</fullName>
    </alternativeName>
</protein>
<dbReference type="Gene3D" id="2.60.40.4380">
    <property type="entry name" value="Translational regulator CsrA"/>
    <property type="match status" value="1"/>
</dbReference>
<comment type="function">
    <text evidence="5">A key translational regulator that binds mRNA to regulate translation initiation and/or mRNA stability. Mediates global changes in gene expression, shifting from rapid growth to stress survival by linking envelope stress, the stringent response and the catabolite repression systems. Usually binds in the 5'-UTR; binding at or near the Shine-Dalgarno sequence prevents ribosome-binding, repressing translation, binding elsewhere in the 5'-UTR can activate translation and/or stabilize the mRNA. Its function is antagonized by small RNA(s).</text>
</comment>
<keyword evidence="1 5" id="KW-0963">Cytoplasm</keyword>
<name>A0A1H6PBM8_9PSED</name>
<evidence type="ECO:0000256" key="4">
    <source>
        <dbReference type="ARBA" id="ARBA00023159"/>
    </source>
</evidence>
<dbReference type="PANTHER" id="PTHR34984">
    <property type="entry name" value="CARBON STORAGE REGULATOR"/>
    <property type="match status" value="1"/>
</dbReference>
<dbReference type="InterPro" id="IPR003751">
    <property type="entry name" value="CsrA"/>
</dbReference>
<evidence type="ECO:0000313" key="6">
    <source>
        <dbReference type="EMBL" id="SEI23663.1"/>
    </source>
</evidence>